<organism evidence="1 2">
    <name type="scientific">Amycolatopsis thermophila</name>
    <dbReference type="NCBI Taxonomy" id="206084"/>
    <lineage>
        <taxon>Bacteria</taxon>
        <taxon>Bacillati</taxon>
        <taxon>Actinomycetota</taxon>
        <taxon>Actinomycetes</taxon>
        <taxon>Pseudonocardiales</taxon>
        <taxon>Pseudonocardiaceae</taxon>
        <taxon>Amycolatopsis</taxon>
    </lineage>
</organism>
<protein>
    <submittedName>
        <fullName evidence="1">Uncharacterized protein</fullName>
    </submittedName>
</protein>
<keyword evidence="2" id="KW-1185">Reference proteome</keyword>
<comment type="caution">
    <text evidence="1">The sequence shown here is derived from an EMBL/GenBank/DDBJ whole genome shotgun (WGS) entry which is preliminary data.</text>
</comment>
<evidence type="ECO:0000313" key="1">
    <source>
        <dbReference type="EMBL" id="MDQ0381490.1"/>
    </source>
</evidence>
<reference evidence="1 2" key="1">
    <citation type="submission" date="2023-07" db="EMBL/GenBank/DDBJ databases">
        <title>Sequencing the genomes of 1000 actinobacteria strains.</title>
        <authorList>
            <person name="Klenk H.-P."/>
        </authorList>
    </citation>
    <scope>NUCLEOTIDE SEQUENCE [LARGE SCALE GENOMIC DNA]</scope>
    <source>
        <strain evidence="1 2">DSM 45805</strain>
    </source>
</reference>
<proteinExistence type="predicted"/>
<accession>A0ABU0F329</accession>
<sequence>MEDVVPLIWAGVDIGEEHHPCVGPGQELAAAMVERLAKG</sequence>
<evidence type="ECO:0000313" key="2">
    <source>
        <dbReference type="Proteomes" id="UP001229651"/>
    </source>
</evidence>
<dbReference type="EMBL" id="JAUSUT010000001">
    <property type="protein sequence ID" value="MDQ0381490.1"/>
    <property type="molecule type" value="Genomic_DNA"/>
</dbReference>
<name>A0ABU0F329_9PSEU</name>
<gene>
    <name evidence="1" type="ORF">FB470_005484</name>
</gene>
<dbReference type="Proteomes" id="UP001229651">
    <property type="component" value="Unassembled WGS sequence"/>
</dbReference>